<dbReference type="SMART" id="SM01321">
    <property type="entry name" value="Y1_Tnp"/>
    <property type="match status" value="1"/>
</dbReference>
<dbReference type="PANTHER" id="PTHR36966">
    <property type="entry name" value="REP-ASSOCIATED TYROSINE TRANSPOSASE"/>
    <property type="match status" value="1"/>
</dbReference>
<feature type="domain" description="Transposase IS200-like" evidence="1">
    <location>
        <begin position="43"/>
        <end position="158"/>
    </location>
</feature>
<dbReference type="AlphaFoldDB" id="A0A5C6DWK8"/>
<keyword evidence="3" id="KW-1185">Reference proteome</keyword>
<dbReference type="InterPro" id="IPR002686">
    <property type="entry name" value="Transposase_17"/>
</dbReference>
<evidence type="ECO:0000259" key="1">
    <source>
        <dbReference type="SMART" id="SM01321"/>
    </source>
</evidence>
<dbReference type="EMBL" id="SJPV01000002">
    <property type="protein sequence ID" value="TWU41002.1"/>
    <property type="molecule type" value="Genomic_DNA"/>
</dbReference>
<comment type="caution">
    <text evidence="2">The sequence shown here is derived from an EMBL/GenBank/DDBJ whole genome shotgun (WGS) entry which is preliminary data.</text>
</comment>
<dbReference type="InterPro" id="IPR052715">
    <property type="entry name" value="RAYT_transposase"/>
</dbReference>
<evidence type="ECO:0000313" key="2">
    <source>
        <dbReference type="EMBL" id="TWU41002.1"/>
    </source>
</evidence>
<dbReference type="SUPFAM" id="SSF143422">
    <property type="entry name" value="Transposase IS200-like"/>
    <property type="match status" value="1"/>
</dbReference>
<proteinExistence type="predicted"/>
<reference evidence="2 3" key="1">
    <citation type="submission" date="2019-02" db="EMBL/GenBank/DDBJ databases">
        <title>Deep-cultivation of Planctomycetes and their phenomic and genomic characterization uncovers novel biology.</title>
        <authorList>
            <person name="Wiegand S."/>
            <person name="Jogler M."/>
            <person name="Boedeker C."/>
            <person name="Pinto D."/>
            <person name="Vollmers J."/>
            <person name="Rivas-Marin E."/>
            <person name="Kohn T."/>
            <person name="Peeters S.H."/>
            <person name="Heuer A."/>
            <person name="Rast P."/>
            <person name="Oberbeckmann S."/>
            <person name="Bunk B."/>
            <person name="Jeske O."/>
            <person name="Meyerdierks A."/>
            <person name="Storesund J.E."/>
            <person name="Kallscheuer N."/>
            <person name="Luecker S."/>
            <person name="Lage O.M."/>
            <person name="Pohl T."/>
            <person name="Merkel B.J."/>
            <person name="Hornburger P."/>
            <person name="Mueller R.-W."/>
            <person name="Bruemmer F."/>
            <person name="Labrenz M."/>
            <person name="Spormann A.M."/>
            <person name="Op Den Camp H."/>
            <person name="Overmann J."/>
            <person name="Amann R."/>
            <person name="Jetten M.S.M."/>
            <person name="Mascher T."/>
            <person name="Medema M.H."/>
            <person name="Devos D.P."/>
            <person name="Kaster A.-K."/>
            <person name="Ovreas L."/>
            <person name="Rohde M."/>
            <person name="Galperin M.Y."/>
            <person name="Jogler C."/>
        </authorList>
    </citation>
    <scope>NUCLEOTIDE SEQUENCE [LARGE SCALE GENOMIC DNA]</scope>
    <source>
        <strain evidence="2 3">Poly41</strain>
    </source>
</reference>
<accession>A0A5C6DWK8</accession>
<dbReference type="PANTHER" id="PTHR36966:SF1">
    <property type="entry name" value="REP-ASSOCIATED TYROSINE TRANSPOSASE"/>
    <property type="match status" value="1"/>
</dbReference>
<protein>
    <recommendedName>
        <fullName evidence="1">Transposase IS200-like domain-containing protein</fullName>
    </recommendedName>
</protein>
<gene>
    <name evidence="2" type="ORF">Poly41_18370</name>
</gene>
<dbReference type="Gene3D" id="3.30.70.1290">
    <property type="entry name" value="Transposase IS200-like"/>
    <property type="match status" value="1"/>
</dbReference>
<dbReference type="Proteomes" id="UP000319143">
    <property type="component" value="Unassembled WGS sequence"/>
</dbReference>
<dbReference type="OrthoDB" id="9800147at2"/>
<dbReference type="GO" id="GO:0006313">
    <property type="term" value="P:DNA transposition"/>
    <property type="evidence" value="ECO:0007669"/>
    <property type="project" value="InterPro"/>
</dbReference>
<sequence>MSRDRGSMYRWRQMTSDQRAEVLADRIAHDLPVHSLAHFENNSTSYYLITAACYEHKHIIGRSPARIQAFERELVQLLDDECHQVFAWTVLPNHYHALVDAPSILDVLQSLGKLHGRNSFFWNGEEGARGRKVWCNAAETAMKSQGHYYASMNYVLHNAVHHGYVDKWTDWPYCSATEYLERIGREKALQIWNRYPIYDFGKDWDPADL</sequence>
<dbReference type="GO" id="GO:0043565">
    <property type="term" value="F:sequence-specific DNA binding"/>
    <property type="evidence" value="ECO:0007669"/>
    <property type="project" value="TreeGrafter"/>
</dbReference>
<dbReference type="InterPro" id="IPR036515">
    <property type="entry name" value="Transposase_17_sf"/>
</dbReference>
<name>A0A5C6DWK8_9BACT</name>
<dbReference type="GO" id="GO:0004803">
    <property type="term" value="F:transposase activity"/>
    <property type="evidence" value="ECO:0007669"/>
    <property type="project" value="InterPro"/>
</dbReference>
<evidence type="ECO:0000313" key="3">
    <source>
        <dbReference type="Proteomes" id="UP000319143"/>
    </source>
</evidence>
<dbReference type="RefSeq" id="WP_146525505.1">
    <property type="nucleotide sequence ID" value="NZ_SJPV01000002.1"/>
</dbReference>
<organism evidence="2 3">
    <name type="scientific">Novipirellula artificiosorum</name>
    <dbReference type="NCBI Taxonomy" id="2528016"/>
    <lineage>
        <taxon>Bacteria</taxon>
        <taxon>Pseudomonadati</taxon>
        <taxon>Planctomycetota</taxon>
        <taxon>Planctomycetia</taxon>
        <taxon>Pirellulales</taxon>
        <taxon>Pirellulaceae</taxon>
        <taxon>Novipirellula</taxon>
    </lineage>
</organism>